<evidence type="ECO:0000313" key="2">
    <source>
        <dbReference type="EMBL" id="KAE8925948.1"/>
    </source>
</evidence>
<evidence type="ECO:0000313" key="8">
    <source>
        <dbReference type="EMBL" id="KAE9187888.1"/>
    </source>
</evidence>
<dbReference type="AlphaFoldDB" id="A0A6A3E7T0"/>
<protein>
    <submittedName>
        <fullName evidence="2">Uncharacterized protein</fullName>
    </submittedName>
</protein>
<evidence type="ECO:0000313" key="16">
    <source>
        <dbReference type="Proteomes" id="UP000440732"/>
    </source>
</evidence>
<dbReference type="EMBL" id="QXGA01002349">
    <property type="protein sequence ID" value="KAE9099341.1"/>
    <property type="molecule type" value="Genomic_DNA"/>
</dbReference>
<evidence type="ECO:0000313" key="12">
    <source>
        <dbReference type="Proteomes" id="UP000429523"/>
    </source>
</evidence>
<dbReference type="EMBL" id="QXFZ01002318">
    <property type="protein sequence ID" value="KAE9078346.1"/>
    <property type="molecule type" value="Genomic_DNA"/>
</dbReference>
<dbReference type="EMBL" id="QXGC01002304">
    <property type="protein sequence ID" value="KAE9187888.1"/>
    <property type="molecule type" value="Genomic_DNA"/>
</dbReference>
<evidence type="ECO:0000313" key="20">
    <source>
        <dbReference type="Proteomes" id="UP000486351"/>
    </source>
</evidence>
<dbReference type="Proteomes" id="UP000429523">
    <property type="component" value="Unassembled WGS sequence"/>
</dbReference>
<dbReference type="Proteomes" id="UP000441208">
    <property type="component" value="Unassembled WGS sequence"/>
</dbReference>
<dbReference type="Proteomes" id="UP000440732">
    <property type="component" value="Unassembled WGS sequence"/>
</dbReference>
<dbReference type="EMBL" id="QXFX01002349">
    <property type="protein sequence ID" value="KAE9077925.1"/>
    <property type="molecule type" value="Genomic_DNA"/>
</dbReference>
<evidence type="ECO:0000313" key="4">
    <source>
        <dbReference type="EMBL" id="KAE9077925.1"/>
    </source>
</evidence>
<feature type="region of interest" description="Disordered" evidence="1">
    <location>
        <begin position="73"/>
        <end position="94"/>
    </location>
</feature>
<evidence type="ECO:0000313" key="7">
    <source>
        <dbReference type="EMBL" id="KAE9182821.1"/>
    </source>
</evidence>
<evidence type="ECO:0000313" key="17">
    <source>
        <dbReference type="Proteomes" id="UP000441208"/>
    </source>
</evidence>
<evidence type="ECO:0000313" key="3">
    <source>
        <dbReference type="EMBL" id="KAE8980091.1"/>
    </source>
</evidence>
<dbReference type="Proteomes" id="UP000488956">
    <property type="component" value="Unassembled WGS sequence"/>
</dbReference>
<dbReference type="Proteomes" id="UP000433483">
    <property type="component" value="Unassembled WGS sequence"/>
</dbReference>
<comment type="caution">
    <text evidence="2">The sequence shown here is derived from an EMBL/GenBank/DDBJ whole genome shotgun (WGS) entry which is preliminary data.</text>
</comment>
<dbReference type="Proteomes" id="UP000460718">
    <property type="component" value="Unassembled WGS sequence"/>
</dbReference>
<evidence type="ECO:0000313" key="10">
    <source>
        <dbReference type="EMBL" id="KAE9282982.1"/>
    </source>
</evidence>
<evidence type="ECO:0000313" key="14">
    <source>
        <dbReference type="Proteomes" id="UP000437068"/>
    </source>
</evidence>
<dbReference type="EMBL" id="QXGD01002322">
    <property type="protein sequence ID" value="KAE9190234.1"/>
    <property type="molecule type" value="Genomic_DNA"/>
</dbReference>
<dbReference type="EMBL" id="QXGB01001994">
    <property type="protein sequence ID" value="KAE9182821.1"/>
    <property type="molecule type" value="Genomic_DNA"/>
</dbReference>
<dbReference type="EMBL" id="QXGE01002311">
    <property type="protein sequence ID" value="KAE9282982.1"/>
    <property type="molecule type" value="Genomic_DNA"/>
</dbReference>
<evidence type="ECO:0000313" key="11">
    <source>
        <dbReference type="EMBL" id="KAE9300010.1"/>
    </source>
</evidence>
<reference evidence="12 13" key="1">
    <citation type="submission" date="2018-08" db="EMBL/GenBank/DDBJ databases">
        <title>Genomic investigation of the strawberry pathogen Phytophthora fragariae indicates pathogenicity is determined by transcriptional variation in three key races.</title>
        <authorList>
            <person name="Adams T.M."/>
            <person name="Armitage A.D."/>
            <person name="Sobczyk M.K."/>
            <person name="Bates H.J."/>
            <person name="Dunwell J.M."/>
            <person name="Nellist C.F."/>
            <person name="Harrison R.J."/>
        </authorList>
    </citation>
    <scope>NUCLEOTIDE SEQUENCE [LARGE SCALE GENOMIC DNA]</scope>
    <source>
        <strain evidence="10 14">A4</strain>
        <strain evidence="9 15">BC-1</strain>
        <strain evidence="8 19">BC-23</strain>
        <strain evidence="7 13">NOV-27</strain>
        <strain evidence="6 16">NOV-5</strain>
        <strain evidence="5 17">NOV-71</strain>
        <strain evidence="11 20">NOV-77</strain>
        <strain evidence="2 12">NOV-9</strain>
        <strain evidence="4 21">ONT-3</strain>
        <strain evidence="3 18">SCRP245</strain>
    </source>
</reference>
<dbReference type="Proteomes" id="UP000440367">
    <property type="component" value="Unassembled WGS sequence"/>
</dbReference>
<evidence type="ECO:0000313" key="19">
    <source>
        <dbReference type="Proteomes" id="UP000476176"/>
    </source>
</evidence>
<gene>
    <name evidence="10" type="ORF">PF001_g23055</name>
    <name evidence="9" type="ORF">PF002_g24824</name>
    <name evidence="8" type="ORF">PF004_g22661</name>
    <name evidence="7" type="ORF">PF005_g22333</name>
    <name evidence="6" type="ORF">PF006_g23158</name>
    <name evidence="5" type="ORF">PF007_g23900</name>
    <name evidence="11" type="ORF">PF008_g23107</name>
    <name evidence="2" type="ORF">PF009_g23853</name>
    <name evidence="4" type="ORF">PF010_g23323</name>
    <name evidence="3" type="ORF">PF011_g22577</name>
</gene>
<dbReference type="Proteomes" id="UP000437068">
    <property type="component" value="Unassembled WGS sequence"/>
</dbReference>
<evidence type="ECO:0000256" key="1">
    <source>
        <dbReference type="SAM" id="MobiDB-lite"/>
    </source>
</evidence>
<dbReference type="EMBL" id="QXFW01002286">
    <property type="protein sequence ID" value="KAE8980091.1"/>
    <property type="molecule type" value="Genomic_DNA"/>
</dbReference>
<evidence type="ECO:0000313" key="6">
    <source>
        <dbReference type="EMBL" id="KAE9099341.1"/>
    </source>
</evidence>
<keyword evidence="13" id="KW-1185">Reference proteome</keyword>
<evidence type="ECO:0000313" key="21">
    <source>
        <dbReference type="Proteomes" id="UP000488956"/>
    </source>
</evidence>
<dbReference type="EMBL" id="QXFY01002276">
    <property type="protein sequence ID" value="KAE9300010.1"/>
    <property type="molecule type" value="Genomic_DNA"/>
</dbReference>
<name>A0A6A3E7T0_9STRA</name>
<evidence type="ECO:0000313" key="5">
    <source>
        <dbReference type="EMBL" id="KAE9078346.1"/>
    </source>
</evidence>
<dbReference type="EMBL" id="QXGF01002150">
    <property type="protein sequence ID" value="KAE8925948.1"/>
    <property type="molecule type" value="Genomic_DNA"/>
</dbReference>
<evidence type="ECO:0000313" key="9">
    <source>
        <dbReference type="EMBL" id="KAE9190234.1"/>
    </source>
</evidence>
<dbReference type="Proteomes" id="UP000486351">
    <property type="component" value="Unassembled WGS sequence"/>
</dbReference>
<evidence type="ECO:0000313" key="18">
    <source>
        <dbReference type="Proteomes" id="UP000460718"/>
    </source>
</evidence>
<sequence length="94" mass="9699">MHARNTASLAVSLHVAGSEAAFYTDSPPSMITTLESLTTAWNSTFPLLSCHMLLATEGPTGSPCADRACVAPSSRGTSGRASACALEEASRRQG</sequence>
<accession>A0A6A3E7T0</accession>
<evidence type="ECO:0000313" key="15">
    <source>
        <dbReference type="Proteomes" id="UP000440367"/>
    </source>
</evidence>
<organism evidence="2 12">
    <name type="scientific">Phytophthora fragariae</name>
    <dbReference type="NCBI Taxonomy" id="53985"/>
    <lineage>
        <taxon>Eukaryota</taxon>
        <taxon>Sar</taxon>
        <taxon>Stramenopiles</taxon>
        <taxon>Oomycota</taxon>
        <taxon>Peronosporomycetes</taxon>
        <taxon>Peronosporales</taxon>
        <taxon>Peronosporaceae</taxon>
        <taxon>Phytophthora</taxon>
    </lineage>
</organism>
<proteinExistence type="predicted"/>
<evidence type="ECO:0000313" key="13">
    <source>
        <dbReference type="Proteomes" id="UP000433483"/>
    </source>
</evidence>
<dbReference type="Proteomes" id="UP000476176">
    <property type="component" value="Unassembled WGS sequence"/>
</dbReference>